<evidence type="ECO:0000313" key="1">
    <source>
        <dbReference type="EMBL" id="MBX57428.1"/>
    </source>
</evidence>
<organism evidence="1">
    <name type="scientific">Rhizophora mucronata</name>
    <name type="common">Asiatic mangrove</name>
    <dbReference type="NCBI Taxonomy" id="61149"/>
    <lineage>
        <taxon>Eukaryota</taxon>
        <taxon>Viridiplantae</taxon>
        <taxon>Streptophyta</taxon>
        <taxon>Embryophyta</taxon>
        <taxon>Tracheophyta</taxon>
        <taxon>Spermatophyta</taxon>
        <taxon>Magnoliopsida</taxon>
        <taxon>eudicotyledons</taxon>
        <taxon>Gunneridae</taxon>
        <taxon>Pentapetalae</taxon>
        <taxon>rosids</taxon>
        <taxon>fabids</taxon>
        <taxon>Malpighiales</taxon>
        <taxon>Rhizophoraceae</taxon>
        <taxon>Rhizophora</taxon>
    </lineage>
</organism>
<dbReference type="EMBL" id="GGEC01076944">
    <property type="protein sequence ID" value="MBX57428.1"/>
    <property type="molecule type" value="Transcribed_RNA"/>
</dbReference>
<proteinExistence type="predicted"/>
<dbReference type="AlphaFoldDB" id="A0A2P2PRR2"/>
<protein>
    <submittedName>
        <fullName evidence="1">Uncharacterized protein</fullName>
    </submittedName>
</protein>
<sequence>MLKNLIHITTFPSNSLCHRFVIQLHLIAV</sequence>
<accession>A0A2P2PRR2</accession>
<reference evidence="1" key="1">
    <citation type="submission" date="2018-02" db="EMBL/GenBank/DDBJ databases">
        <title>Rhizophora mucronata_Transcriptome.</title>
        <authorList>
            <person name="Meera S.P."/>
            <person name="Sreeshan A."/>
            <person name="Augustine A."/>
        </authorList>
    </citation>
    <scope>NUCLEOTIDE SEQUENCE</scope>
    <source>
        <tissue evidence="1">Leaf</tissue>
    </source>
</reference>
<name>A0A2P2PRR2_RHIMU</name>